<protein>
    <recommendedName>
        <fullName evidence="4">PorV/PorQ family protein</fullName>
    </recommendedName>
</protein>
<sequence>MKKVSLILLTLCLAVSALTAVDVSAVTPADNNAFASLITPYQPLTARVRGMGTTGVAVTGRSDTFYVNPAALASRRFELSVPSVQATVYHLYDAIKGGGDLFSLGSLVNMASGIQDGYGRLMDLDAGLSFTAGGFGLGINTTIVINTFGEDGQYGLEADLFGEVRAAISLGYGYRFQLPLDFSIDVGAMVRFSYLAYTDIIGADIVSNPDDVTNVLQTTPIMAGFSIPIDLGLNVNMPYGFSLGVVARNLNGRFYMTGFDGYEEFLKDPLGGKSSSDKFSFNSDWSLDAGIGWSLNTWYASPTIAIDFRDIVGMCVDKDFTFRDFMYHLNIGAEVRLLSFLDIRGGLSQGYWSLGLGLDLWAFKVDVAYFRQEFGQTAGEYGLDGFTVRINIGYDR</sequence>
<proteinExistence type="predicted"/>
<name>A0A9D9H1Y8_9SPIO</name>
<dbReference type="Proteomes" id="UP000823615">
    <property type="component" value="Unassembled WGS sequence"/>
</dbReference>
<evidence type="ECO:0000313" key="2">
    <source>
        <dbReference type="EMBL" id="MBO8436040.1"/>
    </source>
</evidence>
<dbReference type="EMBL" id="JADIMT010000048">
    <property type="protein sequence ID" value="MBO8436040.1"/>
    <property type="molecule type" value="Genomic_DNA"/>
</dbReference>
<dbReference type="AlphaFoldDB" id="A0A9D9H1Y8"/>
<keyword evidence="1" id="KW-0732">Signal</keyword>
<feature type="signal peptide" evidence="1">
    <location>
        <begin position="1"/>
        <end position="20"/>
    </location>
</feature>
<organism evidence="2 3">
    <name type="scientific">Candidatus Ornithospirochaeta stercoripullorum</name>
    <dbReference type="NCBI Taxonomy" id="2840899"/>
    <lineage>
        <taxon>Bacteria</taxon>
        <taxon>Pseudomonadati</taxon>
        <taxon>Spirochaetota</taxon>
        <taxon>Spirochaetia</taxon>
        <taxon>Spirochaetales</taxon>
        <taxon>Spirochaetaceae</taxon>
        <taxon>Spirochaetaceae incertae sedis</taxon>
        <taxon>Candidatus Ornithospirochaeta</taxon>
    </lineage>
</organism>
<comment type="caution">
    <text evidence="2">The sequence shown here is derived from an EMBL/GenBank/DDBJ whole genome shotgun (WGS) entry which is preliminary data.</text>
</comment>
<accession>A0A9D9H1Y8</accession>
<reference evidence="2" key="2">
    <citation type="journal article" date="2021" name="PeerJ">
        <title>Extensive microbial diversity within the chicken gut microbiome revealed by metagenomics and culture.</title>
        <authorList>
            <person name="Gilroy R."/>
            <person name="Ravi A."/>
            <person name="Getino M."/>
            <person name="Pursley I."/>
            <person name="Horton D.L."/>
            <person name="Alikhan N.F."/>
            <person name="Baker D."/>
            <person name="Gharbi K."/>
            <person name="Hall N."/>
            <person name="Watson M."/>
            <person name="Adriaenssens E.M."/>
            <person name="Foster-Nyarko E."/>
            <person name="Jarju S."/>
            <person name="Secka A."/>
            <person name="Antonio M."/>
            <person name="Oren A."/>
            <person name="Chaudhuri R.R."/>
            <person name="La Ragione R."/>
            <person name="Hildebrand F."/>
            <person name="Pallen M.J."/>
        </authorList>
    </citation>
    <scope>NUCLEOTIDE SEQUENCE</scope>
    <source>
        <strain evidence="2">7293</strain>
    </source>
</reference>
<evidence type="ECO:0000313" key="3">
    <source>
        <dbReference type="Proteomes" id="UP000823615"/>
    </source>
</evidence>
<evidence type="ECO:0000256" key="1">
    <source>
        <dbReference type="SAM" id="SignalP"/>
    </source>
</evidence>
<dbReference type="Gene3D" id="2.40.160.60">
    <property type="entry name" value="Outer membrane protein transport protein (OMPP1/FadL/TodX)"/>
    <property type="match status" value="1"/>
</dbReference>
<reference evidence="2" key="1">
    <citation type="submission" date="2020-10" db="EMBL/GenBank/DDBJ databases">
        <authorList>
            <person name="Gilroy R."/>
        </authorList>
    </citation>
    <scope>NUCLEOTIDE SEQUENCE</scope>
    <source>
        <strain evidence="2">7293</strain>
    </source>
</reference>
<evidence type="ECO:0008006" key="4">
    <source>
        <dbReference type="Google" id="ProtNLM"/>
    </source>
</evidence>
<gene>
    <name evidence="2" type="ORF">IAA97_03575</name>
</gene>
<feature type="chain" id="PRO_5038955131" description="PorV/PorQ family protein" evidence="1">
    <location>
        <begin position="21"/>
        <end position="396"/>
    </location>
</feature>